<dbReference type="InterPro" id="IPR012906">
    <property type="entry name" value="PaaX-like_N"/>
</dbReference>
<dbReference type="PANTHER" id="PTHR30319">
    <property type="entry name" value="PHENYLACETIC ACID REGULATOR-RELATED TRANSCRIPTIONAL REPRESSOR"/>
    <property type="match status" value="1"/>
</dbReference>
<evidence type="ECO:0000259" key="2">
    <source>
        <dbReference type="Pfam" id="PF08223"/>
    </source>
</evidence>
<evidence type="ECO:0000313" key="4">
    <source>
        <dbReference type="EMBL" id="GHD04980.1"/>
    </source>
</evidence>
<dbReference type="Gene3D" id="3.30.70.2650">
    <property type="match status" value="1"/>
</dbReference>
<dbReference type="Pfam" id="PF07848">
    <property type="entry name" value="PaaX"/>
    <property type="match status" value="1"/>
</dbReference>
<dbReference type="Gene3D" id="1.10.10.10">
    <property type="entry name" value="Winged helix-like DNA-binding domain superfamily/Winged helix DNA-binding domain"/>
    <property type="match status" value="1"/>
</dbReference>
<dbReference type="PANTHER" id="PTHR30319:SF1">
    <property type="entry name" value="TRANSCRIPTIONAL REPRESSOR PAAX"/>
    <property type="match status" value="1"/>
</dbReference>
<proteinExistence type="predicted"/>
<evidence type="ECO:0000313" key="5">
    <source>
        <dbReference type="Proteomes" id="UP000642819"/>
    </source>
</evidence>
<sequence>MAQKLLHQELIATLYGLYSSGEGMAVSSIVALLADLGIAGGAARSSISRLKAKGVLDRSSHDGETRYAMSPSALDVFHADDQRIFAPVRSGADDPWALVVFSVPEAERKRRYDLRRELESLGFGFVASGVAIAPEPVLDQALVRLEQRGLQQYVEHFVARYGRTDELRTRIRGWWDLGDLDTRYSDFIDDYADSVDDWRLRLGGATTAEADRAAFAHYVPLLTRWRRFPYRDPNIPLELLPEGWRAPQAKKIFLELHAMLRTPSRRHASSVLGAVR</sequence>
<dbReference type="Proteomes" id="UP000642819">
    <property type="component" value="Unassembled WGS sequence"/>
</dbReference>
<organism evidence="4 5">
    <name type="scientific">Zhihengliuella salsuginis</name>
    <dbReference type="NCBI Taxonomy" id="578222"/>
    <lineage>
        <taxon>Bacteria</taxon>
        <taxon>Bacillati</taxon>
        <taxon>Actinomycetota</taxon>
        <taxon>Actinomycetes</taxon>
        <taxon>Micrococcales</taxon>
        <taxon>Micrococcaceae</taxon>
        <taxon>Zhihengliuella</taxon>
    </lineage>
</organism>
<feature type="domain" description="Transcriptional repressor PaaX-like C-terminal" evidence="2">
    <location>
        <begin position="175"/>
        <end position="269"/>
    </location>
</feature>
<dbReference type="EMBL" id="BMXK01000005">
    <property type="protein sequence ID" value="GHD04980.1"/>
    <property type="molecule type" value="Genomic_DNA"/>
</dbReference>
<name>A0ABQ3GIH2_9MICC</name>
<comment type="caution">
    <text evidence="4">The sequence shown here is derived from an EMBL/GenBank/DDBJ whole genome shotgun (WGS) entry which is preliminary data.</text>
</comment>
<dbReference type="Gene3D" id="1.20.58.1460">
    <property type="match status" value="1"/>
</dbReference>
<protein>
    <submittedName>
        <fullName evidence="4">PaaX family transcriptional regulator</fullName>
    </submittedName>
</protein>
<dbReference type="InterPro" id="IPR036388">
    <property type="entry name" value="WH-like_DNA-bd_sf"/>
</dbReference>
<dbReference type="Pfam" id="PF08223">
    <property type="entry name" value="PaaX_C"/>
    <property type="match status" value="1"/>
</dbReference>
<evidence type="ECO:0000259" key="3">
    <source>
        <dbReference type="Pfam" id="PF20803"/>
    </source>
</evidence>
<dbReference type="PIRSF" id="PIRSF020623">
    <property type="entry name" value="PaaX"/>
    <property type="match status" value="1"/>
</dbReference>
<dbReference type="RefSeq" id="WP_189349344.1">
    <property type="nucleotide sequence ID" value="NZ_BMXK01000005.1"/>
</dbReference>
<accession>A0ABQ3GIH2</accession>
<gene>
    <name evidence="4" type="primary">paaX</name>
    <name evidence="4" type="ORF">GCM10008096_13140</name>
</gene>
<dbReference type="Pfam" id="PF20803">
    <property type="entry name" value="PaaX_M"/>
    <property type="match status" value="1"/>
</dbReference>
<dbReference type="InterPro" id="IPR011965">
    <property type="entry name" value="PaaX_trns_reg"/>
</dbReference>
<dbReference type="InterPro" id="IPR048846">
    <property type="entry name" value="PaaX-like_central"/>
</dbReference>
<feature type="domain" description="Transcriptional repressor PaaX-like central Cas2-like" evidence="3">
    <location>
        <begin position="92"/>
        <end position="166"/>
    </location>
</feature>
<reference evidence="5" key="1">
    <citation type="journal article" date="2019" name="Int. J. Syst. Evol. Microbiol.">
        <title>The Global Catalogue of Microorganisms (GCM) 10K type strain sequencing project: providing services to taxonomists for standard genome sequencing and annotation.</title>
        <authorList>
            <consortium name="The Broad Institute Genomics Platform"/>
            <consortium name="The Broad Institute Genome Sequencing Center for Infectious Disease"/>
            <person name="Wu L."/>
            <person name="Ma J."/>
        </authorList>
    </citation>
    <scope>NUCLEOTIDE SEQUENCE [LARGE SCALE GENOMIC DNA]</scope>
    <source>
        <strain evidence="5">KCTC 19466</strain>
    </source>
</reference>
<keyword evidence="5" id="KW-1185">Reference proteome</keyword>
<feature type="domain" description="Transcriptional repressor PaaX-like N-terminal" evidence="1">
    <location>
        <begin position="10"/>
        <end position="70"/>
    </location>
</feature>
<dbReference type="InterPro" id="IPR013225">
    <property type="entry name" value="PaaX_C"/>
</dbReference>
<evidence type="ECO:0000259" key="1">
    <source>
        <dbReference type="Pfam" id="PF07848"/>
    </source>
</evidence>